<dbReference type="AlphaFoldDB" id="A0A6H5IKX0"/>
<dbReference type="EMBL" id="CADCXV010000785">
    <property type="protein sequence ID" value="CAB0035432.1"/>
    <property type="molecule type" value="Genomic_DNA"/>
</dbReference>
<evidence type="ECO:0000313" key="3">
    <source>
        <dbReference type="Proteomes" id="UP000479190"/>
    </source>
</evidence>
<feature type="compositionally biased region" description="Basic residues" evidence="1">
    <location>
        <begin position="254"/>
        <end position="263"/>
    </location>
</feature>
<sequence>MPKRSLRSAQPVQLRSGIPRTGLRSRCESKCPDGQWGQSCSSTCQCESPQARCHHETGECPATTAATSSADNGELLIDPYEASGVNLAPNAAADEKLLQAGPAVLAPDQEYNAEVIDFDKEASSVSRIVDDAEESDSATVSSLPDDLLPAATTVQQTARTVGSSDSSSTRIIGTIRTATTTQLNPAATAATTTNEAAPATEGNQLSRSKRPLEKQQQQQPATPPGERFDFDEQQNNFRVIVSPHKVVDTDRRGRHDRRRRPRVHRTDLGGRPHDFSRPLAAAQDRAVDLRPGQGHRPAPVHREGRDPRLDDDQRLEQNFGRQRGDSASRFVGESLRQTRVLFGDDEEQHSDIAHDGGGDDDNDFARRGRASRRDRARLRRDSTLVAVFFRQRHVEFGVEHYPRVDVS</sequence>
<evidence type="ECO:0000256" key="1">
    <source>
        <dbReference type="SAM" id="MobiDB-lite"/>
    </source>
</evidence>
<protein>
    <recommendedName>
        <fullName evidence="4">EGF-like domain-containing protein</fullName>
    </recommendedName>
</protein>
<name>A0A6H5IKX0_9HYME</name>
<organism evidence="2 3">
    <name type="scientific">Trichogramma brassicae</name>
    <dbReference type="NCBI Taxonomy" id="86971"/>
    <lineage>
        <taxon>Eukaryota</taxon>
        <taxon>Metazoa</taxon>
        <taxon>Ecdysozoa</taxon>
        <taxon>Arthropoda</taxon>
        <taxon>Hexapoda</taxon>
        <taxon>Insecta</taxon>
        <taxon>Pterygota</taxon>
        <taxon>Neoptera</taxon>
        <taxon>Endopterygota</taxon>
        <taxon>Hymenoptera</taxon>
        <taxon>Apocrita</taxon>
        <taxon>Proctotrupomorpha</taxon>
        <taxon>Chalcidoidea</taxon>
        <taxon>Trichogrammatidae</taxon>
        <taxon>Trichogramma</taxon>
    </lineage>
</organism>
<feature type="region of interest" description="Disordered" evidence="1">
    <location>
        <begin position="342"/>
        <end position="375"/>
    </location>
</feature>
<dbReference type="Gene3D" id="2.170.300.10">
    <property type="entry name" value="Tie2 ligand-binding domain superfamily"/>
    <property type="match status" value="1"/>
</dbReference>
<evidence type="ECO:0000313" key="2">
    <source>
        <dbReference type="EMBL" id="CAB0035432.1"/>
    </source>
</evidence>
<feature type="region of interest" description="Disordered" evidence="1">
    <location>
        <begin position="182"/>
        <end position="311"/>
    </location>
</feature>
<feature type="compositionally biased region" description="Basic and acidic residues" evidence="1">
    <location>
        <begin position="300"/>
        <end position="311"/>
    </location>
</feature>
<accession>A0A6H5IKX0</accession>
<keyword evidence="3" id="KW-1185">Reference proteome</keyword>
<feature type="region of interest" description="Disordered" evidence="1">
    <location>
        <begin position="1"/>
        <end position="23"/>
    </location>
</feature>
<feature type="compositionally biased region" description="Basic and acidic residues" evidence="1">
    <location>
        <begin position="264"/>
        <end position="276"/>
    </location>
</feature>
<feature type="compositionally biased region" description="Low complexity" evidence="1">
    <location>
        <begin position="182"/>
        <end position="201"/>
    </location>
</feature>
<evidence type="ECO:0008006" key="4">
    <source>
        <dbReference type="Google" id="ProtNLM"/>
    </source>
</evidence>
<reference evidence="2 3" key="1">
    <citation type="submission" date="2020-02" db="EMBL/GenBank/DDBJ databases">
        <authorList>
            <person name="Ferguson B K."/>
        </authorList>
    </citation>
    <scope>NUCLEOTIDE SEQUENCE [LARGE SCALE GENOMIC DNA]</scope>
</reference>
<dbReference type="OrthoDB" id="18487at2759"/>
<proteinExistence type="predicted"/>
<dbReference type="Proteomes" id="UP000479190">
    <property type="component" value="Unassembled WGS sequence"/>
</dbReference>
<gene>
    <name evidence="2" type="ORF">TBRA_LOCUS7329</name>
</gene>